<sequence length="474" mass="55156">MTSIFYSSLSKDLSSILEDADDYNVVIQVGEDQDMREFKAHSVILRARSPYFKSALSGQWITKKDDMILFNKPNITPTVFELILKYIYTGEIDLTNLLCGDILGLLTASDELLLEELVEYLQEHIIEEHKYRVQQNLILVLNEFTRYERIRNYCLEYFCENSHLFIYTKNFLSLEKDALYSLLERNDLQIKEIDTWDCLIKWGIEQIPGLNSDDISDISQLNDENINSLKDILDQFIPLIRFVEISNNDFLNKIQPYKKIIPNNIYEEFENFHREGILPKIMILPPRIGKFGSKIIKPKLMNIIVNWINRKDHYNINDPHYKFELIYRGSQDGIDNKSFKSKCNGRIASLVLVKVQDSDKIFGGYSSIGFNSLGDDYSTVYGYGLRKYNAVGNFIFSFENEDDDQNMKISRVINNSDAILDHFDSGFNFGQGSLCMIEQNLHVNNISRSYEDNISTDIVYIIEEIESFIVLLKE</sequence>
<dbReference type="PANTHER" id="PTHR24410:SF23">
    <property type="entry name" value="BTB DOMAIN-CONTAINING PROTEIN-RELATED"/>
    <property type="match status" value="1"/>
</dbReference>
<feature type="domain" description="TLDc" evidence="2">
    <location>
        <begin position="294"/>
        <end position="471"/>
    </location>
</feature>
<evidence type="ECO:0000313" key="5">
    <source>
        <dbReference type="Proteomes" id="UP000247702"/>
    </source>
</evidence>
<dbReference type="SMART" id="SM00225">
    <property type="entry name" value="BTB"/>
    <property type="match status" value="1"/>
</dbReference>
<dbReference type="PANTHER" id="PTHR24410">
    <property type="entry name" value="HL07962P-RELATED"/>
    <property type="match status" value="1"/>
</dbReference>
<keyword evidence="5" id="KW-1185">Reference proteome</keyword>
<dbReference type="Gene3D" id="3.30.710.10">
    <property type="entry name" value="Potassium Channel Kv1.1, Chain A"/>
    <property type="match status" value="1"/>
</dbReference>
<evidence type="ECO:0000313" key="4">
    <source>
        <dbReference type="EMBL" id="GES87720.1"/>
    </source>
</evidence>
<dbReference type="InterPro" id="IPR006571">
    <property type="entry name" value="TLDc_dom"/>
</dbReference>
<reference evidence="3 5" key="1">
    <citation type="submission" date="2017-11" db="EMBL/GenBank/DDBJ databases">
        <title>The genome of Rhizophagus clarus HR1 reveals common genetic basis of auxotrophy among arbuscular mycorrhizal fungi.</title>
        <authorList>
            <person name="Kobayashi Y."/>
        </authorList>
    </citation>
    <scope>NUCLEOTIDE SEQUENCE [LARGE SCALE GENOMIC DNA]</scope>
    <source>
        <strain evidence="3 5">HR1</strain>
    </source>
</reference>
<dbReference type="EMBL" id="BLAL01000169">
    <property type="protein sequence ID" value="GES87720.1"/>
    <property type="molecule type" value="Genomic_DNA"/>
</dbReference>
<dbReference type="Pfam" id="PF07534">
    <property type="entry name" value="TLD"/>
    <property type="match status" value="1"/>
</dbReference>
<dbReference type="Proteomes" id="UP000615446">
    <property type="component" value="Unassembled WGS sequence"/>
</dbReference>
<dbReference type="InterPro" id="IPR011333">
    <property type="entry name" value="SKP1/BTB/POZ_sf"/>
</dbReference>
<proteinExistence type="predicted"/>
<dbReference type="AlphaFoldDB" id="A0A2Z6QWL8"/>
<gene>
    <name evidence="4" type="ORF">RCL2_001470600</name>
    <name evidence="3" type="ORF">RclHR1_02090006</name>
</gene>
<dbReference type="Proteomes" id="UP000247702">
    <property type="component" value="Unassembled WGS sequence"/>
</dbReference>
<organism evidence="3 5">
    <name type="scientific">Rhizophagus clarus</name>
    <dbReference type="NCBI Taxonomy" id="94130"/>
    <lineage>
        <taxon>Eukaryota</taxon>
        <taxon>Fungi</taxon>
        <taxon>Fungi incertae sedis</taxon>
        <taxon>Mucoromycota</taxon>
        <taxon>Glomeromycotina</taxon>
        <taxon>Glomeromycetes</taxon>
        <taxon>Glomerales</taxon>
        <taxon>Glomeraceae</taxon>
        <taxon>Rhizophagus</taxon>
    </lineage>
</organism>
<dbReference type="InterPro" id="IPR051481">
    <property type="entry name" value="BTB-POZ/Galectin-3-binding"/>
</dbReference>
<dbReference type="InterPro" id="IPR011705">
    <property type="entry name" value="BACK"/>
</dbReference>
<protein>
    <recommendedName>
        <fullName evidence="6">BTB domain-containing protein</fullName>
    </recommendedName>
</protein>
<dbReference type="PROSITE" id="PS50097">
    <property type="entry name" value="BTB"/>
    <property type="match status" value="1"/>
</dbReference>
<dbReference type="OrthoDB" id="2370416at2759"/>
<feature type="domain" description="BTB" evidence="1">
    <location>
        <begin position="23"/>
        <end position="96"/>
    </location>
</feature>
<dbReference type="CDD" id="cd18186">
    <property type="entry name" value="BTB_POZ_ZBTB_KLHL-like"/>
    <property type="match status" value="1"/>
</dbReference>
<evidence type="ECO:0000313" key="3">
    <source>
        <dbReference type="EMBL" id="GBB92942.1"/>
    </source>
</evidence>
<dbReference type="Pfam" id="PF00651">
    <property type="entry name" value="BTB"/>
    <property type="match status" value="1"/>
</dbReference>
<dbReference type="SUPFAM" id="SSF54695">
    <property type="entry name" value="POZ domain"/>
    <property type="match status" value="1"/>
</dbReference>
<dbReference type="EMBL" id="BEXD01001213">
    <property type="protein sequence ID" value="GBB92942.1"/>
    <property type="molecule type" value="Genomic_DNA"/>
</dbReference>
<dbReference type="PROSITE" id="PS51886">
    <property type="entry name" value="TLDC"/>
    <property type="match status" value="1"/>
</dbReference>
<evidence type="ECO:0000259" key="1">
    <source>
        <dbReference type="PROSITE" id="PS50097"/>
    </source>
</evidence>
<dbReference type="Gene3D" id="1.25.40.420">
    <property type="match status" value="1"/>
</dbReference>
<dbReference type="InterPro" id="IPR000210">
    <property type="entry name" value="BTB/POZ_dom"/>
</dbReference>
<comment type="caution">
    <text evidence="3">The sequence shown here is derived from an EMBL/GenBank/DDBJ whole genome shotgun (WGS) entry which is preliminary data.</text>
</comment>
<evidence type="ECO:0000259" key="2">
    <source>
        <dbReference type="PROSITE" id="PS51886"/>
    </source>
</evidence>
<reference evidence="4" key="2">
    <citation type="submission" date="2019-10" db="EMBL/GenBank/DDBJ databases">
        <title>Conservation and host-specific expression of non-tandemly repeated heterogenous ribosome RNA gene in arbuscular mycorrhizal fungi.</title>
        <authorList>
            <person name="Maeda T."/>
            <person name="Kobayashi Y."/>
            <person name="Nakagawa T."/>
            <person name="Ezawa T."/>
            <person name="Yamaguchi K."/>
            <person name="Bino T."/>
            <person name="Nishimoto Y."/>
            <person name="Shigenobu S."/>
            <person name="Kawaguchi M."/>
        </authorList>
    </citation>
    <scope>NUCLEOTIDE SEQUENCE</scope>
    <source>
        <strain evidence="4">HR1</strain>
    </source>
</reference>
<evidence type="ECO:0008006" key="6">
    <source>
        <dbReference type="Google" id="ProtNLM"/>
    </source>
</evidence>
<dbReference type="Pfam" id="PF07707">
    <property type="entry name" value="BACK"/>
    <property type="match status" value="1"/>
</dbReference>
<name>A0A2Z6QWL8_9GLOM</name>
<accession>A0A2Z6QWL8</accession>